<reference evidence="4" key="1">
    <citation type="submission" date="2003-10" db="EMBL/GenBank/DDBJ databases">
        <title>A new group of tyrosine recombinase-encoding retrotransposons.</title>
        <authorList>
            <person name="Goodwin T.J.D."/>
            <person name="Poulter R.T.M."/>
        </authorList>
    </citation>
    <scope>NUCLEOTIDE SEQUENCE</scope>
</reference>
<feature type="compositionally biased region" description="Polar residues" evidence="3">
    <location>
        <begin position="855"/>
        <end position="877"/>
    </location>
</feature>
<dbReference type="InterPro" id="IPR011010">
    <property type="entry name" value="DNA_brk_join_enz"/>
</dbReference>
<feature type="region of interest" description="Disordered" evidence="3">
    <location>
        <begin position="612"/>
        <end position="634"/>
    </location>
</feature>
<dbReference type="EMBL" id="BK001716">
    <property type="protein sequence ID" value="DAA01992.1"/>
    <property type="molecule type" value="Genomic_DNA"/>
</dbReference>
<evidence type="ECO:0000313" key="4">
    <source>
        <dbReference type="EMBL" id="DAA01992.1"/>
    </source>
</evidence>
<feature type="region of interest" description="Disordered" evidence="3">
    <location>
        <begin position="731"/>
        <end position="753"/>
    </location>
</feature>
<dbReference type="InterPro" id="IPR013762">
    <property type="entry name" value="Integrase-like_cat_sf"/>
</dbReference>
<feature type="region of interest" description="Disordered" evidence="3">
    <location>
        <begin position="558"/>
        <end position="577"/>
    </location>
</feature>
<feature type="compositionally biased region" description="Polar residues" evidence="3">
    <location>
        <begin position="492"/>
        <end position="510"/>
    </location>
</feature>
<feature type="compositionally biased region" description="Polar residues" evidence="3">
    <location>
        <begin position="315"/>
        <end position="345"/>
    </location>
</feature>
<feature type="compositionally biased region" description="Basic residues" evidence="3">
    <location>
        <begin position="460"/>
        <end position="473"/>
    </location>
</feature>
<dbReference type="InterPro" id="IPR010998">
    <property type="entry name" value="Integrase_recombinase_N"/>
</dbReference>
<dbReference type="VEuPathDB" id="FungiDB:CC2G_015310"/>
<accession>Q6IMA2</accession>
<proteinExistence type="predicted"/>
<feature type="compositionally biased region" description="Low complexity" evidence="3">
    <location>
        <begin position="801"/>
        <end position="823"/>
    </location>
</feature>
<dbReference type="GO" id="GO:0006310">
    <property type="term" value="P:DNA recombination"/>
    <property type="evidence" value="ECO:0007669"/>
    <property type="project" value="UniProtKB-KW"/>
</dbReference>
<feature type="compositionally biased region" description="Basic residues" evidence="3">
    <location>
        <begin position="825"/>
        <end position="838"/>
    </location>
</feature>
<keyword evidence="1" id="KW-0238">DNA-binding</keyword>
<dbReference type="SUPFAM" id="SSF47823">
    <property type="entry name" value="lambda integrase-like, N-terminal domain"/>
    <property type="match status" value="1"/>
</dbReference>
<feature type="region of interest" description="Disordered" evidence="3">
    <location>
        <begin position="418"/>
        <end position="439"/>
    </location>
</feature>
<feature type="compositionally biased region" description="Low complexity" evidence="3">
    <location>
        <begin position="679"/>
        <end position="701"/>
    </location>
</feature>
<feature type="non-terminal residue" evidence="4">
    <location>
        <position position="1"/>
    </location>
</feature>
<dbReference type="VEuPathDB" id="FungiDB:CC1G_14464"/>
<protein>
    <submittedName>
        <fullName evidence="4">Putative tyrosine recombinase</fullName>
    </submittedName>
</protein>
<feature type="region of interest" description="Disordered" evidence="3">
    <location>
        <begin position="206"/>
        <end position="236"/>
    </location>
</feature>
<keyword evidence="2" id="KW-0233">DNA recombination</keyword>
<dbReference type="AlphaFoldDB" id="Q6IMA2"/>
<evidence type="ECO:0000256" key="1">
    <source>
        <dbReference type="ARBA" id="ARBA00023125"/>
    </source>
</evidence>
<sequence>LHHDCIATGPGTTARCPVFILPHASLLQLSTTAAVHRSFRKSYAVLHRTPPDPTQPIPKQPRASDESTLCERREREIFPSEEGKISKPLSRREPAQERAFKVTSQGHKPSLEPSPRAQQAFSATCIGESAPVRVHNLPGAPPTQHLRVSIQDVAQWNAGTLSKRRKWARHHHRRGDHIMFRLAIQSRLSEHGSRFETPVFRMRRRVSRRSKLSSGPNSMTQDPLTEPTDGNNDFEKQDFSRNLRTFPKAFVRASTPAYPTSRSLSPHRINPQSRNLLSIFEEYYKLNTTLDVTSDHSPREKSRRCSAPSKLHHLASSQRQENPGNSGSYKIYPTRTQHSQAQSRLSTATSTPITTPAPGEPSTRSTSSLPDSHPAHKQPYVTSRKHTAPFPSTPLNGLELSYGLTITVSQLTCATASASRLEEGSTGEWEMQARSSPGRMASVHYPNGSMTLCSSDFSHQRWKGTTRRGRNGRRKSETMVARGRTAAEFGSQGPSDQTATPKSSTKTRPNPSEFCRHPANSARTRNTHTICLTSTACSTIWESQSQKKKISLSVSLLPTSASSGMSRTSGSRSRLPSVRSICQLSQSGRARQPTTCSMPNNSMASSFIRAISSQRGEPTSQTSKPSWLSSETSHTASSPLLAILPRIYAGGKTNFSTQSDEEKSKNTHPSSTSMVSRMLAQKSASALSLAPSGEPGSSSPDGKQKGETSDGQKQSASCSLPLLQQVLERKRARTSNCMETTGGSLKAGGKEEAEIGRRTSSFVKYTLSARAPASPFTPITSRAPPILQTSHREASTAAPRTSSLTYLSPTTSGNSSPTSIPNSHPIHHPSKRVQKRKQNSQEDLSNPPKRRRPAPSQSSGNTSSAMPNGIPPNTSASHLRPINVPGKDRLRTWKPAIARNTLDHQGKPTNLAPEDLEDITTAIQGAWAPSTQETYATGLLVYHAFCDKRGIDEHQRAPASPVLLAAFVTSLVGLYSGKTIRNYVFGVRAWHIMHGVRWVPNDTELEALLRAGERNAPPTSKKAKRTPVTEDHIRRIHAQLDPNNPLHAATFACLTTTFYAAARLGEFTLPNLNAFDKTHVKPSDIRVEVDRRGQEVTVFHLPRTKSSMSGEDVSWAQQNGTVDPKSALENHLQVNQPPPDGPLFAYRTKNGKKETHKALTMKKFLEVVNQAGARANIVKISGHCIRIGATLEYLLRGVSFEAMKAKGRWASDAFLDYLREHAQILAPYIQANPVVHKDFLDVVIPPVRR</sequence>
<organism evidence="4">
    <name type="scientific">Coprinopsis cinerea</name>
    <name type="common">Inky cap fungus</name>
    <name type="synonym">Hormographiella aspergillata</name>
    <dbReference type="NCBI Taxonomy" id="5346"/>
    <lineage>
        <taxon>Eukaryota</taxon>
        <taxon>Fungi</taxon>
        <taxon>Dikarya</taxon>
        <taxon>Basidiomycota</taxon>
        <taxon>Agaricomycotina</taxon>
        <taxon>Agaricomycetes</taxon>
        <taxon>Agaricomycetidae</taxon>
        <taxon>Agaricales</taxon>
        <taxon>Agaricineae</taxon>
        <taxon>Psathyrellaceae</taxon>
        <taxon>Coprinopsis</taxon>
    </lineage>
</organism>
<dbReference type="SUPFAM" id="SSF56349">
    <property type="entry name" value="DNA breaking-rejoining enzymes"/>
    <property type="match status" value="1"/>
</dbReference>
<feature type="compositionally biased region" description="Low complexity" evidence="3">
    <location>
        <begin position="346"/>
        <end position="357"/>
    </location>
</feature>
<dbReference type="Gene3D" id="1.10.443.10">
    <property type="entry name" value="Intergrase catalytic core"/>
    <property type="match status" value="1"/>
</dbReference>
<feature type="region of interest" description="Disordered" evidence="3">
    <location>
        <begin position="460"/>
        <end position="521"/>
    </location>
</feature>
<dbReference type="Gene3D" id="1.10.150.130">
    <property type="match status" value="1"/>
</dbReference>
<feature type="compositionally biased region" description="Basic and acidic residues" evidence="3">
    <location>
        <begin position="62"/>
        <end position="100"/>
    </location>
</feature>
<dbReference type="GO" id="GO:0015074">
    <property type="term" value="P:DNA integration"/>
    <property type="evidence" value="ECO:0007669"/>
    <property type="project" value="InterPro"/>
</dbReference>
<evidence type="ECO:0000256" key="2">
    <source>
        <dbReference type="ARBA" id="ARBA00023172"/>
    </source>
</evidence>
<evidence type="ECO:0000256" key="3">
    <source>
        <dbReference type="SAM" id="MobiDB-lite"/>
    </source>
</evidence>
<feature type="region of interest" description="Disordered" evidence="3">
    <location>
        <begin position="773"/>
        <end position="888"/>
    </location>
</feature>
<feature type="compositionally biased region" description="Polar residues" evidence="3">
    <location>
        <begin position="215"/>
        <end position="231"/>
    </location>
</feature>
<feature type="region of interest" description="Disordered" evidence="3">
    <location>
        <begin position="292"/>
        <end position="388"/>
    </location>
</feature>
<feature type="compositionally biased region" description="Polar residues" evidence="3">
    <location>
        <begin position="734"/>
        <end position="743"/>
    </location>
</feature>
<feature type="compositionally biased region" description="Low complexity" evidence="3">
    <location>
        <begin position="559"/>
        <end position="574"/>
    </location>
</feature>
<dbReference type="GO" id="GO:0003677">
    <property type="term" value="F:DNA binding"/>
    <property type="evidence" value="ECO:0007669"/>
    <property type="project" value="UniProtKB-KW"/>
</dbReference>
<feature type="region of interest" description="Disordered" evidence="3">
    <location>
        <begin position="653"/>
        <end position="719"/>
    </location>
</feature>
<name>Q6IMA2_COPCI</name>
<feature type="region of interest" description="Disordered" evidence="3">
    <location>
        <begin position="46"/>
        <end position="120"/>
    </location>
</feature>